<feature type="compositionally biased region" description="Polar residues" evidence="2">
    <location>
        <begin position="258"/>
        <end position="276"/>
    </location>
</feature>
<gene>
    <name evidence="4" type="ORF">NX782_25425</name>
</gene>
<dbReference type="EMBL" id="JANUGX010000047">
    <property type="protein sequence ID" value="MCS0592527.1"/>
    <property type="molecule type" value="Genomic_DNA"/>
</dbReference>
<keyword evidence="1" id="KW-0175">Coiled coil</keyword>
<keyword evidence="5" id="KW-1185">Reference proteome</keyword>
<protein>
    <submittedName>
        <fullName evidence="4">DNA-binding protein</fullName>
    </submittedName>
</protein>
<feature type="coiled-coil region" evidence="1">
    <location>
        <begin position="85"/>
        <end position="220"/>
    </location>
</feature>
<dbReference type="Proteomes" id="UP001205560">
    <property type="component" value="Unassembled WGS sequence"/>
</dbReference>
<evidence type="ECO:0000259" key="3">
    <source>
        <dbReference type="Pfam" id="PF11740"/>
    </source>
</evidence>
<comment type="caution">
    <text evidence="4">The sequence shown here is derived from an EMBL/GenBank/DDBJ whole genome shotgun (WGS) entry which is preliminary data.</text>
</comment>
<dbReference type="Pfam" id="PF11740">
    <property type="entry name" value="KfrA_N"/>
    <property type="match status" value="1"/>
</dbReference>
<evidence type="ECO:0000256" key="1">
    <source>
        <dbReference type="SAM" id="Coils"/>
    </source>
</evidence>
<accession>A0ABT2AER8</accession>
<feature type="region of interest" description="Disordered" evidence="2">
    <location>
        <begin position="220"/>
        <end position="286"/>
    </location>
</feature>
<dbReference type="InterPro" id="IPR021104">
    <property type="entry name" value="KfrA_DNA-bd_N"/>
</dbReference>
<feature type="compositionally biased region" description="Polar residues" evidence="2">
    <location>
        <begin position="231"/>
        <end position="242"/>
    </location>
</feature>
<evidence type="ECO:0000313" key="4">
    <source>
        <dbReference type="EMBL" id="MCS0592527.1"/>
    </source>
</evidence>
<reference evidence="4 5" key="1">
    <citation type="submission" date="2022-08" db="EMBL/GenBank/DDBJ databases">
        <title>Reclassification of Massilia species as members of the genera Telluria, Duganella, Pseudoduganella, Mokoshia gen. nov. and Zemynaea gen. nov. using orthogonal and non-orthogonal genome-based approaches.</title>
        <authorList>
            <person name="Bowman J.P."/>
        </authorList>
    </citation>
    <scope>NUCLEOTIDE SEQUENCE [LARGE SCALE GENOMIC DNA]</scope>
    <source>
        <strain evidence="4 5">LMG 28164</strain>
    </source>
</reference>
<dbReference type="RefSeq" id="WP_258848296.1">
    <property type="nucleotide sequence ID" value="NZ_JANUGX010000047.1"/>
</dbReference>
<name>A0ABT2AER8_9BURK</name>
<evidence type="ECO:0000313" key="5">
    <source>
        <dbReference type="Proteomes" id="UP001205560"/>
    </source>
</evidence>
<organism evidence="4 5">
    <name type="scientific">Massilia norwichensis</name>
    <dbReference type="NCBI Taxonomy" id="1442366"/>
    <lineage>
        <taxon>Bacteria</taxon>
        <taxon>Pseudomonadati</taxon>
        <taxon>Pseudomonadota</taxon>
        <taxon>Betaproteobacteria</taxon>
        <taxon>Burkholderiales</taxon>
        <taxon>Oxalobacteraceae</taxon>
        <taxon>Telluria group</taxon>
        <taxon>Massilia</taxon>
    </lineage>
</organism>
<keyword evidence="4" id="KW-0238">DNA-binding</keyword>
<dbReference type="GO" id="GO:0003677">
    <property type="term" value="F:DNA binding"/>
    <property type="evidence" value="ECO:0007669"/>
    <property type="project" value="UniProtKB-KW"/>
</dbReference>
<feature type="domain" description="KfrA N-terminal DNA-binding" evidence="3">
    <location>
        <begin position="9"/>
        <end position="119"/>
    </location>
</feature>
<evidence type="ECO:0000256" key="2">
    <source>
        <dbReference type="SAM" id="MobiDB-lite"/>
    </source>
</evidence>
<sequence>MGRHAAVNHEQVAAAAEQLQSDGLTPTARLVRTKLGNVGSLATIQKHLTEWRSREGSGQSAARMLPPEVQRAVFKFLDEEVSRINGELRQQVEQAERDTADIADDNEALTTLVSQLREELGNQAALKDKQEGQLGRLLEELRGAREEAVRERGEAELARHELTRIQSRLEAQVPVEHELQQLRVGIEAERERRVRAELEAAVLMAQKDNLEARIVELKDAAASRDRPRASGNSEHGGNQPERTLQAGPRPHRKVESLGESSASNAEPPINSATAGEQSDPRQAQLC</sequence>
<proteinExistence type="predicted"/>